<dbReference type="AlphaFoldDB" id="V5AUV0"/>
<name>V5AUV0_TRYCR</name>
<evidence type="ECO:0000256" key="1">
    <source>
        <dbReference type="SAM" id="SignalP"/>
    </source>
</evidence>
<sequence>MTPATPLRVMMTAMMTVRRRVGSCAIVLLLLLPVCVATPAEGGHKKGGMQALCVCVCADAIQQCHNKHAATR</sequence>
<evidence type="ECO:0000313" key="2">
    <source>
        <dbReference type="EMBL" id="ESS58989.1"/>
    </source>
</evidence>
<feature type="chain" id="PRO_5004730360" description="Mucin TcMUCII" evidence="1">
    <location>
        <begin position="38"/>
        <end position="72"/>
    </location>
</feature>
<dbReference type="EMBL" id="AYLP01000538">
    <property type="protein sequence ID" value="ESS58989.1"/>
    <property type="molecule type" value="Genomic_DNA"/>
</dbReference>
<organism evidence="2 3">
    <name type="scientific">Trypanosoma cruzi Dm28c</name>
    <dbReference type="NCBI Taxonomy" id="1416333"/>
    <lineage>
        <taxon>Eukaryota</taxon>
        <taxon>Discoba</taxon>
        <taxon>Euglenozoa</taxon>
        <taxon>Kinetoplastea</taxon>
        <taxon>Metakinetoplastina</taxon>
        <taxon>Trypanosomatida</taxon>
        <taxon>Trypanosomatidae</taxon>
        <taxon>Trypanosoma</taxon>
        <taxon>Schizotrypanum</taxon>
    </lineage>
</organism>
<comment type="caution">
    <text evidence="2">The sequence shown here is derived from an EMBL/GenBank/DDBJ whole genome shotgun (WGS) entry which is preliminary data.</text>
</comment>
<accession>V5AUV0</accession>
<evidence type="ECO:0008006" key="4">
    <source>
        <dbReference type="Google" id="ProtNLM"/>
    </source>
</evidence>
<evidence type="ECO:0000313" key="3">
    <source>
        <dbReference type="Proteomes" id="UP000017861"/>
    </source>
</evidence>
<gene>
    <name evidence="2" type="ORF">TCDM_12307</name>
</gene>
<dbReference type="VEuPathDB" id="TriTrypDB:TCDM_12307"/>
<proteinExistence type="predicted"/>
<keyword evidence="1" id="KW-0732">Signal</keyword>
<feature type="signal peptide" evidence="1">
    <location>
        <begin position="1"/>
        <end position="37"/>
    </location>
</feature>
<dbReference type="Proteomes" id="UP000017861">
    <property type="component" value="Unassembled WGS sequence"/>
</dbReference>
<reference evidence="2 3" key="1">
    <citation type="journal article" date="2014" name="Genome Announc.">
        <title>Trypanosoma cruzi Clone Dm28c Draft Genome Sequence.</title>
        <authorList>
            <person name="Grisard E.C."/>
            <person name="Teixeira S.M."/>
            <person name="de Almeida L.G."/>
            <person name="Stoco P.H."/>
            <person name="Gerber A.L."/>
            <person name="Talavera-Lopez C."/>
            <person name="Lima O.C."/>
            <person name="Andersson B."/>
            <person name="de Vasconcelos A.T."/>
        </authorList>
    </citation>
    <scope>NUCLEOTIDE SEQUENCE [LARGE SCALE GENOMIC DNA]</scope>
    <source>
        <strain evidence="2 3">Dm28c</strain>
    </source>
</reference>
<protein>
    <recommendedName>
        <fullName evidence="4">Mucin TcMUCII</fullName>
    </recommendedName>
</protein>